<gene>
    <name evidence="2" type="primary">orf283</name>
</gene>
<feature type="domain" description="Homing endonuclease LAGLIDADG" evidence="1">
    <location>
        <begin position="15"/>
        <end position="169"/>
    </location>
</feature>
<dbReference type="GO" id="GO:0004519">
    <property type="term" value="F:endonuclease activity"/>
    <property type="evidence" value="ECO:0007669"/>
    <property type="project" value="UniProtKB-KW"/>
</dbReference>
<keyword evidence="2" id="KW-0540">Nuclease</keyword>
<name>Q06SC4_STIHE</name>
<protein>
    <submittedName>
        <fullName evidence="2">Putative site-specific DNA endonuclease</fullName>
    </submittedName>
</protein>
<keyword evidence="2" id="KW-0378">Hydrolase</keyword>
<dbReference type="AlphaFoldDB" id="Q06SC4"/>
<dbReference type="InterPro" id="IPR004860">
    <property type="entry name" value="LAGLIDADG_dom"/>
</dbReference>
<keyword evidence="2" id="KW-0255">Endonuclease</keyword>
<dbReference type="Gene3D" id="3.10.28.10">
    <property type="entry name" value="Homing endonucleases"/>
    <property type="match status" value="2"/>
</dbReference>
<evidence type="ECO:0000259" key="1">
    <source>
        <dbReference type="Pfam" id="PF03161"/>
    </source>
</evidence>
<dbReference type="RefSeq" id="YP_764442.1">
    <property type="nucleotide sequence ID" value="NC_008372.1"/>
</dbReference>
<dbReference type="Pfam" id="PF03161">
    <property type="entry name" value="LAGLIDADG_2"/>
    <property type="match status" value="1"/>
</dbReference>
<keyword evidence="2" id="KW-0150">Chloroplast</keyword>
<dbReference type="EMBL" id="DQ630521">
    <property type="protein sequence ID" value="ABF60224.1"/>
    <property type="molecule type" value="Genomic_DNA"/>
</dbReference>
<reference evidence="2" key="2">
    <citation type="journal article" date="2006" name="Mol. Genet. Genomics">
        <title>Distinctive architecture of the chloroplast genome in the chlorophycean green alga Stigeoclonium helveticum.</title>
        <authorList>
            <person name="Belanger A.-S."/>
            <person name="Brouard J.-S."/>
            <person name="Charlebois P."/>
            <person name="Otis C."/>
            <person name="Lemieux C."/>
            <person name="Turmel M."/>
        </authorList>
    </citation>
    <scope>NUCLEOTIDE SEQUENCE</scope>
    <source>
        <strain evidence="2">UTEX 441</strain>
    </source>
</reference>
<dbReference type="GeneID" id="4308342"/>
<dbReference type="InterPro" id="IPR027434">
    <property type="entry name" value="Homing_endonucl"/>
</dbReference>
<evidence type="ECO:0000313" key="2">
    <source>
        <dbReference type="EMBL" id="ABF60224.1"/>
    </source>
</evidence>
<dbReference type="SUPFAM" id="SSF55608">
    <property type="entry name" value="Homing endonucleases"/>
    <property type="match status" value="1"/>
</dbReference>
<sequence length="283" mass="32976">MARASTIKLTDHQKQVVMGTILGDAAIGFSGGKNARVQMNHSCKQRHYVVWKYYELETVCSRRSFSIKKPDRGSYSKRKKLRIQTLVSPDLTIINNLIKVNGKKTVTKEYLELLEPLAIAVWWCDDGSITGGYRQGTLCTHSMTKEEVLLIQQFFLEKWEINAKIMEVTPPNQKKSAKEILDLSQENITVCDQKTLDPTQEPRKKPYYALNFHTANAEKLIELIIPFIPVKQMIYKTFLKFNDSKNNARWRSFLASHYVPRFFNSKEEFEVYMDTHWQNVRSR</sequence>
<keyword evidence="2" id="KW-0934">Plastid</keyword>
<accession>Q06SC4</accession>
<reference evidence="2" key="1">
    <citation type="journal article" date="2006" name="BMC Biol.">
        <title>The complete chloroplast DNA sequence of the green alga Oltmannsiellopsis viridis reveals a distinctive quadripartite architecture in the chloroplast genome of early diverging ulvophytes.</title>
        <authorList>
            <person name="Pombert J.F."/>
            <person name="Lemieux C."/>
            <person name="Turmel M."/>
        </authorList>
    </citation>
    <scope>NUCLEOTIDE SEQUENCE</scope>
    <source>
        <strain evidence="2">UTEX 441</strain>
    </source>
</reference>
<geneLocation type="chloroplast" evidence="2"/>
<organism evidence="2">
    <name type="scientific">Stigeoclonium helveticum</name>
    <name type="common">Green alga</name>
    <dbReference type="NCBI Taxonomy" id="55999"/>
    <lineage>
        <taxon>Eukaryota</taxon>
        <taxon>Viridiplantae</taxon>
        <taxon>Chlorophyta</taxon>
        <taxon>core chlorophytes</taxon>
        <taxon>Chlorophyceae</taxon>
        <taxon>OCC clade</taxon>
        <taxon>Chaetophorales</taxon>
        <taxon>Chaetophoraceae</taxon>
        <taxon>Stigeoclonium</taxon>
    </lineage>
</organism>
<proteinExistence type="predicted"/>